<evidence type="ECO:0000313" key="1">
    <source>
        <dbReference type="EMBL" id="KAF1845063.1"/>
    </source>
</evidence>
<protein>
    <submittedName>
        <fullName evidence="1">Uncharacterized protein</fullName>
    </submittedName>
</protein>
<accession>A0A9P4L8A7</accession>
<dbReference type="OrthoDB" id="3785918at2759"/>
<dbReference type="RefSeq" id="XP_040787626.1">
    <property type="nucleotide sequence ID" value="XM_040926501.1"/>
</dbReference>
<keyword evidence="2" id="KW-1185">Reference proteome</keyword>
<proteinExistence type="predicted"/>
<organism evidence="1 2">
    <name type="scientific">Cucurbitaria berberidis CBS 394.84</name>
    <dbReference type="NCBI Taxonomy" id="1168544"/>
    <lineage>
        <taxon>Eukaryota</taxon>
        <taxon>Fungi</taxon>
        <taxon>Dikarya</taxon>
        <taxon>Ascomycota</taxon>
        <taxon>Pezizomycotina</taxon>
        <taxon>Dothideomycetes</taxon>
        <taxon>Pleosporomycetidae</taxon>
        <taxon>Pleosporales</taxon>
        <taxon>Pleosporineae</taxon>
        <taxon>Cucurbitariaceae</taxon>
        <taxon>Cucurbitaria</taxon>
    </lineage>
</organism>
<dbReference type="GeneID" id="63843752"/>
<dbReference type="Proteomes" id="UP000800039">
    <property type="component" value="Unassembled WGS sequence"/>
</dbReference>
<comment type="caution">
    <text evidence="1">The sequence shown here is derived from an EMBL/GenBank/DDBJ whole genome shotgun (WGS) entry which is preliminary data.</text>
</comment>
<name>A0A9P4L8A7_9PLEO</name>
<dbReference type="AlphaFoldDB" id="A0A9P4L8A7"/>
<evidence type="ECO:0000313" key="2">
    <source>
        <dbReference type="Proteomes" id="UP000800039"/>
    </source>
</evidence>
<gene>
    <name evidence="1" type="ORF">K460DRAFT_102550</name>
</gene>
<dbReference type="EMBL" id="ML976616">
    <property type="protein sequence ID" value="KAF1845063.1"/>
    <property type="molecule type" value="Genomic_DNA"/>
</dbReference>
<sequence length="257" mass="28702">MSVSPSTATALPANVDIIREAFRMSDTARFFHLLRQASSLIRLHGPYTTFSGTTAFSPAPVPPPRTTTASVKDVAVSLAAAQDSIDTAQPEGPAKEDLVLFKHLWETTITILEKLLDGGELDQESFGWGIYGLASGYMQPPANNVATCNLFSLHKHRLYVALASLPSMDSFARQRNKYVVSEKTNIQSLVKARREVHICGNLLLQQFRQESWRCVRWWHAIAIAERWTELLGRMPADLHLRKERTLSGMKPDEQTVA</sequence>
<reference evidence="1" key="1">
    <citation type="submission" date="2020-01" db="EMBL/GenBank/DDBJ databases">
        <authorList>
            <consortium name="DOE Joint Genome Institute"/>
            <person name="Haridas S."/>
            <person name="Albert R."/>
            <person name="Binder M."/>
            <person name="Bloem J."/>
            <person name="Labutti K."/>
            <person name="Salamov A."/>
            <person name="Andreopoulos B."/>
            <person name="Baker S.E."/>
            <person name="Barry K."/>
            <person name="Bills G."/>
            <person name="Bluhm B.H."/>
            <person name="Cannon C."/>
            <person name="Castanera R."/>
            <person name="Culley D.E."/>
            <person name="Daum C."/>
            <person name="Ezra D."/>
            <person name="Gonzalez J.B."/>
            <person name="Henrissat B."/>
            <person name="Kuo A."/>
            <person name="Liang C."/>
            <person name="Lipzen A."/>
            <person name="Lutzoni F."/>
            <person name="Magnuson J."/>
            <person name="Mondo S."/>
            <person name="Nolan M."/>
            <person name="Ohm R."/>
            <person name="Pangilinan J."/>
            <person name="Park H.-J."/>
            <person name="Ramirez L."/>
            <person name="Alfaro M."/>
            <person name="Sun H."/>
            <person name="Tritt A."/>
            <person name="Yoshinaga Y."/>
            <person name="Zwiers L.-H."/>
            <person name="Turgeon B.G."/>
            <person name="Goodwin S.B."/>
            <person name="Spatafora J.W."/>
            <person name="Crous P.W."/>
            <person name="Grigoriev I.V."/>
        </authorList>
    </citation>
    <scope>NUCLEOTIDE SEQUENCE</scope>
    <source>
        <strain evidence="1">CBS 394.84</strain>
    </source>
</reference>